<dbReference type="Pfam" id="PF01431">
    <property type="entry name" value="Peptidase_M13"/>
    <property type="match status" value="1"/>
</dbReference>
<reference evidence="12 13" key="1">
    <citation type="journal article" date="2018" name="Front. Microbiol.">
        <title>Hydrolytic Capabilities as a Key to Environmental Success: Chitinolytic and Cellulolytic Acidobacteria From Acidic Sub-arctic Soils and Boreal Peatlands.</title>
        <authorList>
            <person name="Belova S.E."/>
            <person name="Ravin N.V."/>
            <person name="Pankratov T.A."/>
            <person name="Rakitin A.L."/>
            <person name="Ivanova A.A."/>
            <person name="Beletsky A.V."/>
            <person name="Mardanov A.V."/>
            <person name="Sinninghe Damste J.S."/>
            <person name="Dedysh S.N."/>
        </authorList>
    </citation>
    <scope>NUCLEOTIDE SEQUENCE [LARGE SCALE GENOMIC DNA]</scope>
    <source>
        <strain evidence="12 13">SBC82</strain>
    </source>
</reference>
<evidence type="ECO:0000256" key="7">
    <source>
        <dbReference type="ARBA" id="ARBA00023049"/>
    </source>
</evidence>
<dbReference type="PROSITE" id="PS51885">
    <property type="entry name" value="NEPRILYSIN"/>
    <property type="match status" value="1"/>
</dbReference>
<keyword evidence="9" id="KW-0732">Signal</keyword>
<dbReference type="GO" id="GO:0016485">
    <property type="term" value="P:protein processing"/>
    <property type="evidence" value="ECO:0007669"/>
    <property type="project" value="TreeGrafter"/>
</dbReference>
<keyword evidence="7" id="KW-0482">Metalloprotease</keyword>
<evidence type="ECO:0000256" key="4">
    <source>
        <dbReference type="ARBA" id="ARBA00022723"/>
    </source>
</evidence>
<evidence type="ECO:0000313" key="13">
    <source>
        <dbReference type="Proteomes" id="UP000253606"/>
    </source>
</evidence>
<keyword evidence="13" id="KW-1185">Reference proteome</keyword>
<dbReference type="Gene3D" id="1.10.1380.10">
    <property type="entry name" value="Neutral endopeptidase , domain2"/>
    <property type="match status" value="1"/>
</dbReference>
<accession>A0A2Z5FWE1</accession>
<comment type="cofactor">
    <cofactor evidence="1">
        <name>Zn(2+)</name>
        <dbReference type="ChEBI" id="CHEBI:29105"/>
    </cofactor>
</comment>
<dbReference type="InterPro" id="IPR008753">
    <property type="entry name" value="Peptidase_M13_N"/>
</dbReference>
<dbReference type="RefSeq" id="WP_114206588.1">
    <property type="nucleotide sequence ID" value="NZ_CP030840.1"/>
</dbReference>
<dbReference type="Pfam" id="PF05649">
    <property type="entry name" value="Peptidase_M13_N"/>
    <property type="match status" value="1"/>
</dbReference>
<dbReference type="Proteomes" id="UP000253606">
    <property type="component" value="Chromosome"/>
</dbReference>
<evidence type="ECO:0000256" key="6">
    <source>
        <dbReference type="ARBA" id="ARBA00022833"/>
    </source>
</evidence>
<name>A0A2Z5FWE1_9BACT</name>
<dbReference type="GO" id="GO:0005886">
    <property type="term" value="C:plasma membrane"/>
    <property type="evidence" value="ECO:0007669"/>
    <property type="project" value="TreeGrafter"/>
</dbReference>
<dbReference type="Gene3D" id="3.40.390.10">
    <property type="entry name" value="Collagenase (Catalytic Domain)"/>
    <property type="match status" value="1"/>
</dbReference>
<dbReference type="EMBL" id="CP030840">
    <property type="protein sequence ID" value="AXC11082.1"/>
    <property type="molecule type" value="Genomic_DNA"/>
</dbReference>
<evidence type="ECO:0000256" key="3">
    <source>
        <dbReference type="ARBA" id="ARBA00022670"/>
    </source>
</evidence>
<evidence type="ECO:0000313" key="12">
    <source>
        <dbReference type="EMBL" id="AXC11082.1"/>
    </source>
</evidence>
<evidence type="ECO:0000256" key="8">
    <source>
        <dbReference type="SAM" id="MobiDB-lite"/>
    </source>
</evidence>
<dbReference type="PANTHER" id="PTHR11733">
    <property type="entry name" value="ZINC METALLOPROTEASE FAMILY M13 NEPRILYSIN-RELATED"/>
    <property type="match status" value="1"/>
</dbReference>
<evidence type="ECO:0000259" key="10">
    <source>
        <dbReference type="Pfam" id="PF01431"/>
    </source>
</evidence>
<comment type="similarity">
    <text evidence="2">Belongs to the peptidase M13 family.</text>
</comment>
<evidence type="ECO:0000256" key="5">
    <source>
        <dbReference type="ARBA" id="ARBA00022801"/>
    </source>
</evidence>
<keyword evidence="5" id="KW-0378">Hydrolase</keyword>
<gene>
    <name evidence="12" type="ORF">ACPOL_1740</name>
</gene>
<dbReference type="KEGG" id="abas:ACPOL_1740"/>
<dbReference type="GO" id="GO:0046872">
    <property type="term" value="F:metal ion binding"/>
    <property type="evidence" value="ECO:0007669"/>
    <property type="project" value="UniProtKB-KW"/>
</dbReference>
<proteinExistence type="inferred from homology"/>
<evidence type="ECO:0000256" key="1">
    <source>
        <dbReference type="ARBA" id="ARBA00001947"/>
    </source>
</evidence>
<keyword evidence="4" id="KW-0479">Metal-binding</keyword>
<feature type="signal peptide" evidence="9">
    <location>
        <begin position="1"/>
        <end position="19"/>
    </location>
</feature>
<feature type="chain" id="PRO_5016398892" evidence="9">
    <location>
        <begin position="20"/>
        <end position="701"/>
    </location>
</feature>
<dbReference type="AlphaFoldDB" id="A0A2Z5FWE1"/>
<feature type="domain" description="Peptidase M13 C-terminal" evidence="10">
    <location>
        <begin position="496"/>
        <end position="700"/>
    </location>
</feature>
<evidence type="ECO:0000259" key="11">
    <source>
        <dbReference type="Pfam" id="PF05649"/>
    </source>
</evidence>
<dbReference type="InterPro" id="IPR042089">
    <property type="entry name" value="Peptidase_M13_dom_2"/>
</dbReference>
<dbReference type="SUPFAM" id="SSF55486">
    <property type="entry name" value="Metalloproteases ('zincins'), catalytic domain"/>
    <property type="match status" value="1"/>
</dbReference>
<protein>
    <submittedName>
        <fullName evidence="12">Metallopeptidase</fullName>
    </submittedName>
</protein>
<feature type="domain" description="Peptidase M13 N-terminal" evidence="11">
    <location>
        <begin position="64"/>
        <end position="444"/>
    </location>
</feature>
<dbReference type="CDD" id="cd08662">
    <property type="entry name" value="M13"/>
    <property type="match status" value="1"/>
</dbReference>
<organism evidence="12 13">
    <name type="scientific">Acidisarcina polymorpha</name>
    <dbReference type="NCBI Taxonomy" id="2211140"/>
    <lineage>
        <taxon>Bacteria</taxon>
        <taxon>Pseudomonadati</taxon>
        <taxon>Acidobacteriota</taxon>
        <taxon>Terriglobia</taxon>
        <taxon>Terriglobales</taxon>
        <taxon>Acidobacteriaceae</taxon>
        <taxon>Acidisarcina</taxon>
    </lineage>
</organism>
<sequence length="701" mass="78113">MHTNRLAVILLLATAAAFAQSPVAAPPLLNPERPVDTPGDAATPKEPKAPHSFDLSAIDKTADPCKNFYAYACGNWRKNNPIPSDQVRWGRFNELAERNRYLLYTELLKASQPSPDRTPLQQQYGDFFAACMNTTLADEKGDQPVLPVLETVNSLQDKQQLASLVATLQSKDGVPVFLNIGSEQDAKDSTKQIAGAYQGGLTLPDRDYYLETDARMVKIREQYTAYLVSIFKLIGDSDDKAAAEAKSVLDLETALAKGSVPRVELRDPQKVYHPMPISGLKALSPDFNWDSYFSGINESSLTSLNVGTPDYFKAMNQVLASSSLDEIKSYLRFHVANNDSPWLSKPFVDAHFNFFNKQLQGQDSPTPQWKRCTTLTDRALGEAVGQDWVKQYFPPTAKDSMEKLVDALDKALGEDIQSLTWMSDATKKQAELKLSQFRRKIGYPEKWRDYSSLKVERDDLIGNLRRSAAYEFAYDLNKIGKPVDEKEWGMTPPTVNAYYDPPMNDINFPAGILQPPFFDPDKDPAVNFGAIGVVIGHEMTHGFDDEGSQYDGKGNLREWYTPEDRKQFVAKTDCEVTEYNNFESVPGAKLNGKLTLGENTADNGGLRIAYQALMSTLAAEGPAASQPVDGYTPAQRYFISFAQVWCTNQTDQSARVMVKTDPHSPGEWRTNGSVQNFDEFGKAFGCKKGDPMMPQNSCRVW</sequence>
<dbReference type="InterPro" id="IPR018497">
    <property type="entry name" value="Peptidase_M13_C"/>
</dbReference>
<keyword evidence="3" id="KW-0645">Protease</keyword>
<feature type="region of interest" description="Disordered" evidence="8">
    <location>
        <begin position="25"/>
        <end position="51"/>
    </location>
</feature>
<evidence type="ECO:0000256" key="2">
    <source>
        <dbReference type="ARBA" id="ARBA00007357"/>
    </source>
</evidence>
<keyword evidence="6" id="KW-0862">Zinc</keyword>
<dbReference type="InterPro" id="IPR024079">
    <property type="entry name" value="MetalloPept_cat_dom_sf"/>
</dbReference>
<dbReference type="GO" id="GO:0004222">
    <property type="term" value="F:metalloendopeptidase activity"/>
    <property type="evidence" value="ECO:0007669"/>
    <property type="project" value="InterPro"/>
</dbReference>
<evidence type="ECO:0000256" key="9">
    <source>
        <dbReference type="SAM" id="SignalP"/>
    </source>
</evidence>
<dbReference type="InterPro" id="IPR000718">
    <property type="entry name" value="Peptidase_M13"/>
</dbReference>
<dbReference type="PANTHER" id="PTHR11733:SF167">
    <property type="entry name" value="FI17812P1-RELATED"/>
    <property type="match status" value="1"/>
</dbReference>
<dbReference type="OrthoDB" id="9775677at2"/>
<dbReference type="PRINTS" id="PR00786">
    <property type="entry name" value="NEPRILYSIN"/>
</dbReference>